<dbReference type="GO" id="GO:0051301">
    <property type="term" value="P:cell division"/>
    <property type="evidence" value="ECO:0007669"/>
    <property type="project" value="UniProtKB-KW"/>
</dbReference>
<reference evidence="10" key="1">
    <citation type="submission" date="2010-05" db="EMBL/GenBank/DDBJ databases">
        <title>The genome sequence of Magnaporthe poae strain ATCC 64411.</title>
        <authorList>
            <person name="Ma L.-J."/>
            <person name="Dead R."/>
            <person name="Young S."/>
            <person name="Zeng Q."/>
            <person name="Koehrsen M."/>
            <person name="Alvarado L."/>
            <person name="Berlin A."/>
            <person name="Chapman S.B."/>
            <person name="Chen Z."/>
            <person name="Freedman E."/>
            <person name="Gellesch M."/>
            <person name="Goldberg J."/>
            <person name="Griggs A."/>
            <person name="Gujja S."/>
            <person name="Heilman E.R."/>
            <person name="Heiman D."/>
            <person name="Hepburn T."/>
            <person name="Howarth C."/>
            <person name="Jen D."/>
            <person name="Larson L."/>
            <person name="Mehta T."/>
            <person name="Neiman D."/>
            <person name="Pearson M."/>
            <person name="Roberts A."/>
            <person name="Saif S."/>
            <person name="Shea T."/>
            <person name="Shenoy N."/>
            <person name="Sisk P."/>
            <person name="Stolte C."/>
            <person name="Sykes S."/>
            <person name="Walk T."/>
            <person name="White J."/>
            <person name="Yandava C."/>
            <person name="Haas B."/>
            <person name="Nusbaum C."/>
            <person name="Birren B."/>
        </authorList>
    </citation>
    <scope>NUCLEOTIDE SEQUENCE [LARGE SCALE GENOMIC DNA]</scope>
    <source>
        <strain evidence="10">ATCC 64411 / 73-15</strain>
    </source>
</reference>
<feature type="domain" description="Anaphase-promoting complex subunit 4 long" evidence="7">
    <location>
        <begin position="282"/>
        <end position="485"/>
    </location>
</feature>
<reference evidence="9" key="5">
    <citation type="submission" date="2015-06" db="UniProtKB">
        <authorList>
            <consortium name="EnsemblFungi"/>
        </authorList>
    </citation>
    <scope>IDENTIFICATION</scope>
    <source>
        <strain evidence="9">ATCC 64411</strain>
    </source>
</reference>
<keyword evidence="3" id="KW-0498">Mitosis</keyword>
<dbReference type="Proteomes" id="UP000011715">
    <property type="component" value="Unassembled WGS sequence"/>
</dbReference>
<dbReference type="OMA" id="FEPMKEF"/>
<reference evidence="8" key="2">
    <citation type="submission" date="2010-05" db="EMBL/GenBank/DDBJ databases">
        <title>The Genome Sequence of Magnaporthe poae strain ATCC 64411.</title>
        <authorList>
            <consortium name="The Broad Institute Genome Sequencing Platform"/>
            <consortium name="Broad Institute Genome Sequencing Center for Infectious Disease"/>
            <person name="Ma L.-J."/>
            <person name="Dead R."/>
            <person name="Young S."/>
            <person name="Zeng Q."/>
            <person name="Koehrsen M."/>
            <person name="Alvarado L."/>
            <person name="Berlin A."/>
            <person name="Chapman S.B."/>
            <person name="Chen Z."/>
            <person name="Freedman E."/>
            <person name="Gellesch M."/>
            <person name="Goldberg J."/>
            <person name="Griggs A."/>
            <person name="Gujja S."/>
            <person name="Heilman E.R."/>
            <person name="Heiman D."/>
            <person name="Hepburn T."/>
            <person name="Howarth C."/>
            <person name="Jen D."/>
            <person name="Larson L."/>
            <person name="Mehta T."/>
            <person name="Neiman D."/>
            <person name="Pearson M."/>
            <person name="Roberts A."/>
            <person name="Saif S."/>
            <person name="Shea T."/>
            <person name="Shenoy N."/>
            <person name="Sisk P."/>
            <person name="Stolte C."/>
            <person name="Sykes S."/>
            <person name="Walk T."/>
            <person name="White J."/>
            <person name="Yandava C."/>
            <person name="Haas B."/>
            <person name="Nusbaum C."/>
            <person name="Birren B."/>
        </authorList>
    </citation>
    <scope>NUCLEOTIDE SEQUENCE</scope>
    <source>
        <strain evidence="8">ATCC 64411</strain>
    </source>
</reference>
<dbReference type="Pfam" id="PF12896">
    <property type="entry name" value="ANAPC4"/>
    <property type="match status" value="1"/>
</dbReference>
<evidence type="ECO:0000256" key="1">
    <source>
        <dbReference type="ARBA" id="ARBA00016067"/>
    </source>
</evidence>
<protein>
    <recommendedName>
        <fullName evidence="1">Anaphase-promoting complex subunit 4</fullName>
    </recommendedName>
</protein>
<evidence type="ECO:0000256" key="4">
    <source>
        <dbReference type="ARBA" id="ARBA00022786"/>
    </source>
</evidence>
<evidence type="ECO:0000313" key="10">
    <source>
        <dbReference type="Proteomes" id="UP000011715"/>
    </source>
</evidence>
<dbReference type="InterPro" id="IPR024977">
    <property type="entry name" value="Apc4-like_WD40_dom"/>
</dbReference>
<dbReference type="VEuPathDB" id="FungiDB:MAPG_06611"/>
<dbReference type="Gene3D" id="2.130.10.10">
    <property type="entry name" value="YVTN repeat-like/Quinoprotein amine dehydrogenase"/>
    <property type="match status" value="1"/>
</dbReference>
<dbReference type="EnsemblFungi" id="MAPG_06611T0">
    <property type="protein sequence ID" value="MAPG_06611T0"/>
    <property type="gene ID" value="MAPG_06611"/>
</dbReference>
<dbReference type="PANTHER" id="PTHR13260:SF0">
    <property type="entry name" value="ANAPHASE-PROMOTING COMPLEX SUBUNIT 4"/>
    <property type="match status" value="1"/>
</dbReference>
<dbReference type="PANTHER" id="PTHR13260">
    <property type="entry name" value="ANAPHASE PROMOTING COMPLEX SUBUNIT 4 APC4"/>
    <property type="match status" value="1"/>
</dbReference>
<sequence>MGPRQTLKLQLYSSGSLPVPVSPEKLACSPVLDLVATGDNDNAFFIRRANGEQVSKPSQIPGAHILAIRWKPDGQYVAVAWSDGVVRLTGIESTKALHQISPRESPPARIEYLGWSRNWTGNTHLRLSKSAQPTGLADLVPNALDSLAPDERTDVLDLPREIAFLDVETALPKLSPLPVSGGTGEDTFVFSSRTSLEFVFKAFKPEEADQVDVMITGMVDGSMRLTIYDTFDVGLFRYALPSPAPEANEQRPLRLLCHGSHPAISSHFLLMRASDDSPETLYLVPMDLCFVHSSPINLSLLASKITILQKILRYIHQTQVHMASEWASARDLPTRFLRNVSEDLAQSTEGPTSVVQALYHTVLTGHAHALVKDWLVDSVAERGHKRWDKAVTSGLENIRALVHENMLPALERCAIILSRLLGLARFHDGGWPDVGLSEAKISRLLEVISCLMLACHKILVHVMDELELFAMFSSWLRFQIDRLASSASSAAEELSEREATMENGKVLKYISGFLMQSPATKFFGPPDPENFRKDEAVADGGLPLLDTVEAQIRLAENDEPHMRALPRIDFLVQYLKTKAQDVFDDIAEAERRNVRFGSPTTLVAAGPVSKQEMSVCCLPRRDGVDAQTYTILSRRDQEGVLYIFRTKIVMLDGTSTDVATDACALALTGGRLVDFKFLSDDVLFVLWQPEEKGAVPFLFRVSLEAQSARFSAYTGGTPPTAQEVSVADLTAAGSPRMDVSGGAASGRGAFRPVSMEIKRPSSARGRVPARVCLLGSDKVTYKVFAIPDDLEGRD</sequence>
<accession>A0A0C4E2H5</accession>
<gene>
    <name evidence="8" type="ORF">MAPG_06611</name>
</gene>
<dbReference type="STRING" id="644358.A0A0C4E2H5"/>
<evidence type="ECO:0000256" key="2">
    <source>
        <dbReference type="ARBA" id="ARBA00022618"/>
    </source>
</evidence>
<evidence type="ECO:0000313" key="8">
    <source>
        <dbReference type="EMBL" id="KLU87614.1"/>
    </source>
</evidence>
<dbReference type="eggNOG" id="KOG4640">
    <property type="taxonomic scope" value="Eukaryota"/>
</dbReference>
<evidence type="ECO:0000259" key="7">
    <source>
        <dbReference type="Pfam" id="PF12896"/>
    </source>
</evidence>
<dbReference type="GO" id="GO:0070979">
    <property type="term" value="P:protein K11-linked ubiquitination"/>
    <property type="evidence" value="ECO:0007669"/>
    <property type="project" value="TreeGrafter"/>
</dbReference>
<dbReference type="InterPro" id="IPR015943">
    <property type="entry name" value="WD40/YVTN_repeat-like_dom_sf"/>
</dbReference>
<reference evidence="9" key="4">
    <citation type="journal article" date="2015" name="G3 (Bethesda)">
        <title>Genome sequences of three phytopathogenic species of the Magnaporthaceae family of fungi.</title>
        <authorList>
            <person name="Okagaki L.H."/>
            <person name="Nunes C.C."/>
            <person name="Sailsbery J."/>
            <person name="Clay B."/>
            <person name="Brown D."/>
            <person name="John T."/>
            <person name="Oh Y."/>
            <person name="Young N."/>
            <person name="Fitzgerald M."/>
            <person name="Haas B.J."/>
            <person name="Zeng Q."/>
            <person name="Young S."/>
            <person name="Adiconis X."/>
            <person name="Fan L."/>
            <person name="Levin J.Z."/>
            <person name="Mitchell T.K."/>
            <person name="Okubara P.A."/>
            <person name="Farman M.L."/>
            <person name="Kohn L.M."/>
            <person name="Birren B."/>
            <person name="Ma L.-J."/>
            <person name="Dean R.A."/>
        </authorList>
    </citation>
    <scope>NUCLEOTIDE SEQUENCE</scope>
    <source>
        <strain evidence="9">ATCC 64411 / 73-15</strain>
    </source>
</reference>
<keyword evidence="4" id="KW-0833">Ubl conjugation pathway</keyword>
<dbReference type="GO" id="GO:0031145">
    <property type="term" value="P:anaphase-promoting complex-dependent catabolic process"/>
    <property type="evidence" value="ECO:0007669"/>
    <property type="project" value="InterPro"/>
</dbReference>
<dbReference type="Pfam" id="PF12894">
    <property type="entry name" value="ANAPC4_WD40"/>
    <property type="match status" value="1"/>
</dbReference>
<keyword evidence="2" id="KW-0132">Cell division</keyword>
<organism evidence="9 10">
    <name type="scientific">Magnaporthiopsis poae (strain ATCC 64411 / 73-15)</name>
    <name type="common">Kentucky bluegrass fungus</name>
    <name type="synonym">Magnaporthe poae</name>
    <dbReference type="NCBI Taxonomy" id="644358"/>
    <lineage>
        <taxon>Eukaryota</taxon>
        <taxon>Fungi</taxon>
        <taxon>Dikarya</taxon>
        <taxon>Ascomycota</taxon>
        <taxon>Pezizomycotina</taxon>
        <taxon>Sordariomycetes</taxon>
        <taxon>Sordariomycetidae</taxon>
        <taxon>Magnaporthales</taxon>
        <taxon>Magnaporthaceae</taxon>
        <taxon>Magnaporthiopsis</taxon>
    </lineage>
</organism>
<evidence type="ECO:0000256" key="3">
    <source>
        <dbReference type="ARBA" id="ARBA00022776"/>
    </source>
</evidence>
<name>A0A0C4E2H5_MAGP6</name>
<dbReference type="AlphaFoldDB" id="A0A0C4E2H5"/>
<dbReference type="OrthoDB" id="2110451at2759"/>
<dbReference type="EMBL" id="ADBL01001600">
    <property type="status" value="NOT_ANNOTATED_CDS"/>
    <property type="molecule type" value="Genomic_DNA"/>
</dbReference>
<dbReference type="InterPro" id="IPR024789">
    <property type="entry name" value="APC4"/>
</dbReference>
<dbReference type="SUPFAM" id="SSF117289">
    <property type="entry name" value="Nucleoporin domain"/>
    <property type="match status" value="1"/>
</dbReference>
<proteinExistence type="predicted"/>
<keyword evidence="5" id="KW-0131">Cell cycle</keyword>
<reference evidence="8" key="3">
    <citation type="submission" date="2011-03" db="EMBL/GenBank/DDBJ databases">
        <title>Annotation of Magnaporthe poae ATCC 64411.</title>
        <authorList>
            <person name="Ma L.-J."/>
            <person name="Dead R."/>
            <person name="Young S.K."/>
            <person name="Zeng Q."/>
            <person name="Gargeya S."/>
            <person name="Fitzgerald M."/>
            <person name="Haas B."/>
            <person name="Abouelleil A."/>
            <person name="Alvarado L."/>
            <person name="Arachchi H.M."/>
            <person name="Berlin A."/>
            <person name="Brown A."/>
            <person name="Chapman S.B."/>
            <person name="Chen Z."/>
            <person name="Dunbar C."/>
            <person name="Freedman E."/>
            <person name="Gearin G."/>
            <person name="Gellesch M."/>
            <person name="Goldberg J."/>
            <person name="Griggs A."/>
            <person name="Gujja S."/>
            <person name="Heiman D."/>
            <person name="Howarth C."/>
            <person name="Larson L."/>
            <person name="Lui A."/>
            <person name="MacDonald P.J.P."/>
            <person name="Mehta T."/>
            <person name="Montmayeur A."/>
            <person name="Murphy C."/>
            <person name="Neiman D."/>
            <person name="Pearson M."/>
            <person name="Priest M."/>
            <person name="Roberts A."/>
            <person name="Saif S."/>
            <person name="Shea T."/>
            <person name="Shenoy N."/>
            <person name="Sisk P."/>
            <person name="Stolte C."/>
            <person name="Sykes S."/>
            <person name="Yandava C."/>
            <person name="Wortman J."/>
            <person name="Nusbaum C."/>
            <person name="Birren B."/>
        </authorList>
    </citation>
    <scope>NUCLEOTIDE SEQUENCE</scope>
    <source>
        <strain evidence="8">ATCC 64411</strain>
    </source>
</reference>
<feature type="domain" description="Anaphase-promoting complex subunit 4-like WD40" evidence="6">
    <location>
        <begin position="29"/>
        <end position="117"/>
    </location>
</feature>
<evidence type="ECO:0000313" key="9">
    <source>
        <dbReference type="EnsemblFungi" id="MAPG_06611T0"/>
    </source>
</evidence>
<dbReference type="InterPro" id="IPR024790">
    <property type="entry name" value="APC4_long_dom"/>
</dbReference>
<dbReference type="EMBL" id="GL876970">
    <property type="protein sequence ID" value="KLU87614.1"/>
    <property type="molecule type" value="Genomic_DNA"/>
</dbReference>
<evidence type="ECO:0000259" key="6">
    <source>
        <dbReference type="Pfam" id="PF12894"/>
    </source>
</evidence>
<dbReference type="GO" id="GO:0005680">
    <property type="term" value="C:anaphase-promoting complex"/>
    <property type="evidence" value="ECO:0007669"/>
    <property type="project" value="InterPro"/>
</dbReference>
<evidence type="ECO:0000256" key="5">
    <source>
        <dbReference type="ARBA" id="ARBA00023306"/>
    </source>
</evidence>
<dbReference type="GO" id="GO:0034399">
    <property type="term" value="C:nuclear periphery"/>
    <property type="evidence" value="ECO:0007669"/>
    <property type="project" value="TreeGrafter"/>
</dbReference>
<keyword evidence="10" id="KW-1185">Reference proteome</keyword>